<sequence length="441" mass="48435">MPEGKLLVKDTRTSLEYEIPITRNAVSATDFNKIKGRATAANRADKISSGLRIYDPGLQNTAVVETSTTFADSDNGLLLYRGYSLKQVWESDFEEILHLMVWGKYPTSSQKESLRRALALTMSKVPDSVVKAVQSFSTSSPPMPMILAGLAAYIGSDPESIPAFKGGNIYHGNLDRVDKAIVKTVAAYGVCIGLAASHRKGIKFVPASPDKTYFENIFTMMGHVDPATGHPDPLILSCFRRFAVLNADHGMTQSTFVLLATASSLPDPISCLISALAAAYGPLHFGAPESAYRVIKKVGKPENVPALIDEVKRGERRLFGYGHRTYKTIDPRLAPIKELLVELNAASNPLLKVAQEIDRIAANDDYFRKRGLNANADFYGVFFFIACGFEAEFVPILMLAQRIAGIMAHWRESMTRDIKLFRPSHIYTGPTTPVADLLSKL</sequence>
<feature type="transmembrane region" description="Helical" evidence="4">
    <location>
        <begin position="378"/>
        <end position="400"/>
    </location>
</feature>
<evidence type="ECO:0000256" key="1">
    <source>
        <dbReference type="ARBA" id="ARBA00010566"/>
    </source>
</evidence>
<dbReference type="InterPro" id="IPR002020">
    <property type="entry name" value="Citrate_synthase"/>
</dbReference>
<keyword evidence="4" id="KW-0812">Transmembrane</keyword>
<dbReference type="Gene3D" id="1.10.580.10">
    <property type="entry name" value="Citrate Synthase, domain 1"/>
    <property type="match status" value="1"/>
</dbReference>
<dbReference type="EMBL" id="MT724050">
    <property type="protein sequence ID" value="QTE76003.1"/>
    <property type="molecule type" value="Genomic_DNA"/>
</dbReference>
<dbReference type="Pfam" id="PF00285">
    <property type="entry name" value="Citrate_synt"/>
    <property type="match status" value="1"/>
</dbReference>
<protein>
    <recommendedName>
        <fullName evidence="3">Citrate synthase</fullName>
    </recommendedName>
</protein>
<dbReference type="GO" id="GO:0046912">
    <property type="term" value="F:acyltransferase activity, acyl groups converted into alkyl on transfer"/>
    <property type="evidence" value="ECO:0007669"/>
    <property type="project" value="InterPro"/>
</dbReference>
<keyword evidence="2 3" id="KW-0808">Transferase</keyword>
<evidence type="ECO:0000313" key="5">
    <source>
        <dbReference type="EMBL" id="QTE76003.1"/>
    </source>
</evidence>
<organism evidence="5">
    <name type="scientific">Scytalidium album</name>
    <dbReference type="NCBI Taxonomy" id="1525810"/>
    <lineage>
        <taxon>Eukaryota</taxon>
        <taxon>Fungi</taxon>
        <taxon>Dikarya</taxon>
        <taxon>Ascomycota</taxon>
        <taxon>Pezizomycotina</taxon>
        <taxon>Leotiomycetes</taxon>
        <taxon>Leotiomycetes incertae sedis</taxon>
        <taxon>Scytalidium</taxon>
    </lineage>
</organism>
<accession>A0A8A5D5Y9</accession>
<gene>
    <name evidence="5" type="primary">scyR3</name>
</gene>
<dbReference type="GO" id="GO:0005759">
    <property type="term" value="C:mitochondrial matrix"/>
    <property type="evidence" value="ECO:0007669"/>
    <property type="project" value="TreeGrafter"/>
</dbReference>
<keyword evidence="4" id="KW-1133">Transmembrane helix</keyword>
<dbReference type="InterPro" id="IPR036969">
    <property type="entry name" value="Citrate_synthase_sf"/>
</dbReference>
<name>A0A8A5D5Y9_9PEZI</name>
<dbReference type="PANTHER" id="PTHR11739:SF4">
    <property type="entry name" value="CITRATE SYNTHASE, PEROXISOMAL"/>
    <property type="match status" value="1"/>
</dbReference>
<reference evidence="5" key="1">
    <citation type="journal article" date="2020" name="Chem. Sci.">
        <title>Uncovering biosynthetic relationships between antifungal nonadrides and octadrides.</title>
        <authorList>
            <person name="de Mattos-Shipley K.M.J."/>
            <person name="Spencer C."/>
            <person name="Greco C."/>
            <person name="Heard D.M."/>
            <person name="O'Flynn D.E."/>
            <person name="Dao T.T."/>
            <person name="Song Z."/>
            <person name="Mulholland N.P."/>
            <person name="Vincent J.L."/>
            <person name="Simpson T.J."/>
            <person name="Cox R.R."/>
            <person name="Bailey A.M."/>
            <person name="Willis C.L."/>
        </authorList>
    </citation>
    <scope>NUCLEOTIDE SEQUENCE</scope>
    <source>
        <strain evidence="5">UAMH 3620</strain>
    </source>
</reference>
<dbReference type="SUPFAM" id="SSF48256">
    <property type="entry name" value="Citrate synthase"/>
    <property type="match status" value="1"/>
</dbReference>
<dbReference type="GO" id="GO:0005975">
    <property type="term" value="P:carbohydrate metabolic process"/>
    <property type="evidence" value="ECO:0007669"/>
    <property type="project" value="TreeGrafter"/>
</dbReference>
<dbReference type="InterPro" id="IPR016142">
    <property type="entry name" value="Citrate_synth-like_lrg_a-sub"/>
</dbReference>
<dbReference type="GO" id="GO:0006099">
    <property type="term" value="P:tricarboxylic acid cycle"/>
    <property type="evidence" value="ECO:0007669"/>
    <property type="project" value="TreeGrafter"/>
</dbReference>
<evidence type="ECO:0000256" key="3">
    <source>
        <dbReference type="RuleBase" id="RU000441"/>
    </source>
</evidence>
<dbReference type="PRINTS" id="PR00143">
    <property type="entry name" value="CITRTSNTHASE"/>
</dbReference>
<dbReference type="InterPro" id="IPR016143">
    <property type="entry name" value="Citrate_synth-like_sm_a-sub"/>
</dbReference>
<comment type="similarity">
    <text evidence="1 3">Belongs to the citrate synthase family.</text>
</comment>
<dbReference type="AlphaFoldDB" id="A0A8A5D5Y9"/>
<evidence type="ECO:0000256" key="2">
    <source>
        <dbReference type="ARBA" id="ARBA00022679"/>
    </source>
</evidence>
<dbReference type="Gene3D" id="1.10.230.10">
    <property type="entry name" value="Cytochrome P450-Terp, domain 2"/>
    <property type="match status" value="1"/>
</dbReference>
<dbReference type="PANTHER" id="PTHR11739">
    <property type="entry name" value="CITRATE SYNTHASE"/>
    <property type="match status" value="1"/>
</dbReference>
<keyword evidence="4" id="KW-0472">Membrane</keyword>
<proteinExistence type="inferred from homology"/>
<evidence type="ECO:0000256" key="4">
    <source>
        <dbReference type="SAM" id="Phobius"/>
    </source>
</evidence>